<evidence type="ECO:0000313" key="2">
    <source>
        <dbReference type="Proteomes" id="UP000663879"/>
    </source>
</evidence>
<dbReference type="SUPFAM" id="SSF52075">
    <property type="entry name" value="Outer arm dynein light chain 1"/>
    <property type="match status" value="1"/>
</dbReference>
<gene>
    <name evidence="1" type="ORF">OXX778_LOCUS14570</name>
</gene>
<dbReference type="EMBL" id="CAJNOC010003022">
    <property type="protein sequence ID" value="CAF0963981.1"/>
    <property type="molecule type" value="Genomic_DNA"/>
</dbReference>
<proteinExistence type="predicted"/>
<dbReference type="InterPro" id="IPR042655">
    <property type="entry name" value="LRC72"/>
</dbReference>
<dbReference type="OrthoDB" id="10251250at2759"/>
<comment type="caution">
    <text evidence="1">The sequence shown here is derived from an EMBL/GenBank/DDBJ whole genome shotgun (WGS) entry which is preliminary data.</text>
</comment>
<organism evidence="1 2">
    <name type="scientific">Brachionus calyciflorus</name>
    <dbReference type="NCBI Taxonomy" id="104777"/>
    <lineage>
        <taxon>Eukaryota</taxon>
        <taxon>Metazoa</taxon>
        <taxon>Spiralia</taxon>
        <taxon>Gnathifera</taxon>
        <taxon>Rotifera</taxon>
        <taxon>Eurotatoria</taxon>
        <taxon>Monogononta</taxon>
        <taxon>Pseudotrocha</taxon>
        <taxon>Ploima</taxon>
        <taxon>Brachionidae</taxon>
        <taxon>Brachionus</taxon>
    </lineage>
</organism>
<dbReference type="PROSITE" id="PS51450">
    <property type="entry name" value="LRR"/>
    <property type="match status" value="1"/>
</dbReference>
<dbReference type="AlphaFoldDB" id="A0A814E745"/>
<accession>A0A814E745</accession>
<dbReference type="Pfam" id="PF14580">
    <property type="entry name" value="LRR_9"/>
    <property type="match status" value="1"/>
</dbReference>
<sequence>MEKKFQIYDLAVHKSAFVKYENALKEFLEKNNIYRDKDVEELYLPFQGLKDLKSLSRFKNLKILWLQSNKLKALPFIQNCYTITELYLQDNLIQSIENTFRNLYNLNVIFLQANQITDLNTTVDELSYLKHLKNLNLFNNPISLENNYRSLVVYKVPSLEIFDRNTVKLKEKIDAYNKYEVDKLEIRKKYAFMRCVSVRKSNEFNNNSTQSNRIDSVRQKNNFKNENFLARSIKEFSYFDWSKVDRFEDKSYFEDFPTMRTKNNDDQKLVELPQIVAIRFT</sequence>
<name>A0A814E745_9BILA</name>
<dbReference type="InterPro" id="IPR032675">
    <property type="entry name" value="LRR_dom_sf"/>
</dbReference>
<dbReference type="Proteomes" id="UP000663879">
    <property type="component" value="Unassembled WGS sequence"/>
</dbReference>
<dbReference type="InterPro" id="IPR001611">
    <property type="entry name" value="Leu-rich_rpt"/>
</dbReference>
<evidence type="ECO:0000313" key="1">
    <source>
        <dbReference type="EMBL" id="CAF0963981.1"/>
    </source>
</evidence>
<dbReference type="Gene3D" id="3.80.10.10">
    <property type="entry name" value="Ribonuclease Inhibitor"/>
    <property type="match status" value="1"/>
</dbReference>
<protein>
    <submittedName>
        <fullName evidence="1">Uncharacterized protein</fullName>
    </submittedName>
</protein>
<dbReference type="PANTHER" id="PTHR46759">
    <property type="entry name" value="LEUCINE-RICH REPEAT-CONTAINING PROTEIN 72"/>
    <property type="match status" value="1"/>
</dbReference>
<keyword evidence="2" id="KW-1185">Reference proteome</keyword>
<reference evidence="1" key="1">
    <citation type="submission" date="2021-02" db="EMBL/GenBank/DDBJ databases">
        <authorList>
            <person name="Nowell W R."/>
        </authorList>
    </citation>
    <scope>NUCLEOTIDE SEQUENCE</scope>
    <source>
        <strain evidence="1">Ploen Becks lab</strain>
    </source>
</reference>
<dbReference type="PANTHER" id="PTHR46759:SF1">
    <property type="entry name" value="LEUCINE-RICH REPEAT-CONTAINING PROTEIN 72"/>
    <property type="match status" value="1"/>
</dbReference>